<sequence>MPQIPAGSVVYLIEHLLSEPGKLREVLSIISGGKCKCMIADMPFTAVLENNGFTVEQVVGVGSIICPPGCGDSGVTVHASTWGYGRLVPGDRTCIVAASEEVAALIRSPGIRVVEVDYEEFFENVVRKGLNGVMVVSKDYGGLEVQERGGICGNLYSHNPLHPAGAVGKPSPSCCIENIYEIVGPRARLINKILSVNDVSIIGEVKGIGEGLILFFNPVRASGYASLAAWLGVMYACGSTAEYM</sequence>
<dbReference type="EMBL" id="LNTB01000001">
    <property type="protein sequence ID" value="KSW11765.1"/>
    <property type="molecule type" value="Genomic_DNA"/>
</dbReference>
<dbReference type="Proteomes" id="UP000053352">
    <property type="component" value="Unassembled WGS sequence"/>
</dbReference>
<evidence type="ECO:0000313" key="2">
    <source>
        <dbReference type="Proteomes" id="UP000053352"/>
    </source>
</evidence>
<keyword evidence="2" id="KW-1185">Reference proteome</keyword>
<reference evidence="1 2" key="1">
    <citation type="submission" date="2015-11" db="EMBL/GenBank/DDBJ databases">
        <title>Genome sequence of Pyrodictium occultum PL-19, a marine hyperthermophilic archaeon isolated from Volcano, Italy.</title>
        <authorList>
            <person name="Utturkar S."/>
            <person name="Huber H."/>
            <person name="Leptihn S."/>
            <person name="Brown S."/>
            <person name="Stetter K.O."/>
            <person name="Podar M."/>
        </authorList>
    </citation>
    <scope>NUCLEOTIDE SEQUENCE [LARGE SCALE GENOMIC DNA]</scope>
    <source>
        <strain evidence="1 2">PL-19</strain>
    </source>
</reference>
<evidence type="ECO:0000313" key="1">
    <source>
        <dbReference type="EMBL" id="KSW11765.1"/>
    </source>
</evidence>
<protein>
    <submittedName>
        <fullName evidence="1">Uncharacterized protein</fullName>
    </submittedName>
</protein>
<proteinExistence type="predicted"/>
<dbReference type="STRING" id="2309.CF15_02860"/>
<dbReference type="RefSeq" id="WP_058370444.1">
    <property type="nucleotide sequence ID" value="NZ_LNTB01000001.1"/>
</dbReference>
<dbReference type="AlphaFoldDB" id="A0A0V8RUM5"/>
<organism evidence="1 2">
    <name type="scientific">Pyrodictium occultum</name>
    <dbReference type="NCBI Taxonomy" id="2309"/>
    <lineage>
        <taxon>Archaea</taxon>
        <taxon>Thermoproteota</taxon>
        <taxon>Thermoprotei</taxon>
        <taxon>Desulfurococcales</taxon>
        <taxon>Pyrodictiaceae</taxon>
        <taxon>Pyrodictium</taxon>
    </lineage>
</organism>
<dbReference type="OrthoDB" id="15154at2157"/>
<name>A0A0V8RUM5_PYROC</name>
<accession>A0A0V8RUM5</accession>
<comment type="caution">
    <text evidence="1">The sequence shown here is derived from an EMBL/GenBank/DDBJ whole genome shotgun (WGS) entry which is preliminary data.</text>
</comment>
<gene>
    <name evidence="1" type="ORF">CF15_02860</name>
</gene>